<evidence type="ECO:0000313" key="1">
    <source>
        <dbReference type="EMBL" id="EED13371.1"/>
    </source>
</evidence>
<gene>
    <name evidence="1" type="ORF">TSTA_058600</name>
</gene>
<organism evidence="1 2">
    <name type="scientific">Talaromyces stipitatus (strain ATCC 10500 / CBS 375.48 / QM 6759 / NRRL 1006)</name>
    <name type="common">Penicillium stipitatum</name>
    <dbReference type="NCBI Taxonomy" id="441959"/>
    <lineage>
        <taxon>Eukaryota</taxon>
        <taxon>Fungi</taxon>
        <taxon>Dikarya</taxon>
        <taxon>Ascomycota</taxon>
        <taxon>Pezizomycotina</taxon>
        <taxon>Eurotiomycetes</taxon>
        <taxon>Eurotiomycetidae</taxon>
        <taxon>Eurotiales</taxon>
        <taxon>Trichocomaceae</taxon>
        <taxon>Talaromyces</taxon>
        <taxon>Talaromyces sect. Talaromyces</taxon>
    </lineage>
</organism>
<dbReference type="InParanoid" id="B8MQG9"/>
<dbReference type="OMA" id="RFPIKGC"/>
<proteinExistence type="predicted"/>
<dbReference type="Pfam" id="PF11951">
    <property type="entry name" value="Fungal_trans_2"/>
    <property type="match status" value="1"/>
</dbReference>
<dbReference type="HOGENOM" id="CLU_051876_0_0_1"/>
<keyword evidence="2" id="KW-1185">Reference proteome</keyword>
<dbReference type="InterPro" id="IPR021858">
    <property type="entry name" value="Fun_TF"/>
</dbReference>
<dbReference type="Proteomes" id="UP000001745">
    <property type="component" value="Unassembled WGS sequence"/>
</dbReference>
<name>B8MQG9_TALSN</name>
<dbReference type="RefSeq" id="XP_002487482.1">
    <property type="nucleotide sequence ID" value="XM_002487437.1"/>
</dbReference>
<dbReference type="GeneID" id="8106462"/>
<dbReference type="AlphaFoldDB" id="B8MQG9"/>
<sequence>MDQHKFVFLNTTNAPVLSPEATRLMRGHITQSNFDKRRQQIANTTEKAKIRKKKRISCKKKLEHSAELVSANQDLQVLIHLTCLNPPGSNPSEAAWVELFGSNPALVEATMAIGTRHWSPQPSWQWQADMCSSNALQSIIQQISWRQTHTDGFLAAVLTMAFGARLMHSDSAWEVHADGLVQIIRERRSQGVKEPAWFYDLLIMKIIDAIGDSGGLRIRQIAEICEGVIAMRKSINMYHMGHSDNESVLEDIEEGLTRLREKSQKLGRRKNNEYVQATVLTLELILDILWPQGLQSDYTKSLVEELQETSSRLPKIPCPYMDLTSCQLIIGAVAAESGSSTRIWFVSKLTSAARAMQERGWAEPFQILERVLRSDTSLMEWFNML</sequence>
<evidence type="ECO:0008006" key="3">
    <source>
        <dbReference type="Google" id="ProtNLM"/>
    </source>
</evidence>
<protein>
    <recommendedName>
        <fullName evidence="3">C6 transcription factor</fullName>
    </recommendedName>
</protein>
<accession>B8MQG9</accession>
<evidence type="ECO:0000313" key="2">
    <source>
        <dbReference type="Proteomes" id="UP000001745"/>
    </source>
</evidence>
<dbReference type="EMBL" id="EQ962659">
    <property type="protein sequence ID" value="EED13371.1"/>
    <property type="molecule type" value="Genomic_DNA"/>
</dbReference>
<dbReference type="PhylomeDB" id="B8MQG9"/>
<dbReference type="OrthoDB" id="4158087at2759"/>
<dbReference type="eggNOG" id="ENOG502SQQE">
    <property type="taxonomic scope" value="Eukaryota"/>
</dbReference>
<dbReference type="VEuPathDB" id="FungiDB:TSTA_058600"/>
<reference evidence="2" key="1">
    <citation type="journal article" date="2015" name="Genome Announc.">
        <title>Genome sequence of the AIDS-associated pathogen Penicillium marneffei (ATCC18224) and its near taxonomic relative Talaromyces stipitatus (ATCC10500).</title>
        <authorList>
            <person name="Nierman W.C."/>
            <person name="Fedorova-Abrams N.D."/>
            <person name="Andrianopoulos A."/>
        </authorList>
    </citation>
    <scope>NUCLEOTIDE SEQUENCE [LARGE SCALE GENOMIC DNA]</scope>
    <source>
        <strain evidence="2">ATCC 10500 / CBS 375.48 / QM 6759 / NRRL 1006</strain>
    </source>
</reference>